<keyword evidence="3" id="KW-1185">Reference proteome</keyword>
<dbReference type="InterPro" id="IPR032157">
    <property type="entry name" value="PAC4"/>
</dbReference>
<feature type="transmembrane region" description="Helical" evidence="1">
    <location>
        <begin position="304"/>
        <end position="325"/>
    </location>
</feature>
<dbReference type="OrthoDB" id="368507at2759"/>
<dbReference type="Pfam" id="PF16093">
    <property type="entry name" value="PAC4"/>
    <property type="match status" value="1"/>
</dbReference>
<keyword evidence="1" id="KW-0472">Membrane</keyword>
<protein>
    <submittedName>
        <fullName evidence="2">Uncharacterized protein</fullName>
    </submittedName>
</protein>
<keyword evidence="1" id="KW-1133">Transmembrane helix</keyword>
<proteinExistence type="predicted"/>
<sequence>MTWTGNEQSVLSLLLSKTCSLYSVFSVTSPHDTAQQVWFTRPLIVVDFISVSSVTTLTNIMHIMWVKADPNLTSVKYKSIMAKGTNSTSSDLLIASVCKKPVEKGKSSEEGILLLLIWYRLDLELLERMDDFQADFEGIREAIEKVSLADVDPISKNEENRPSTSGYEGSYKSGSNNYVFAENIADVTVYFSVICAAKYTFVWIGTKTGVLNNMALSMPTPYDQGGIPLSTQIFGAADHSQSSSLAAKLAKRTNKPFYVSWNVPDSDPRFCQAVDRRLFEEIAVKPGKFCPDFFNAVTYYHPCYWLMNSFCILLLLSSYYYSWLLELITVKELQMCMGTKSQNIGIVTFSNNLQLCLIKRFKAFILLASGGDYEAATKLHGQVVVKKTIRAYAGFAKSTLARARK</sequence>
<reference evidence="2" key="1">
    <citation type="submission" date="2021-06" db="EMBL/GenBank/DDBJ databases">
        <authorList>
            <person name="Hodson N. C."/>
            <person name="Mongue J. A."/>
            <person name="Jaron S. K."/>
        </authorList>
    </citation>
    <scope>NUCLEOTIDE SEQUENCE</scope>
</reference>
<comment type="caution">
    <text evidence="2">The sequence shown here is derived from an EMBL/GenBank/DDBJ whole genome shotgun (WGS) entry which is preliminary data.</text>
</comment>
<dbReference type="Proteomes" id="UP000708208">
    <property type="component" value="Unassembled WGS sequence"/>
</dbReference>
<dbReference type="GO" id="GO:0043248">
    <property type="term" value="P:proteasome assembly"/>
    <property type="evidence" value="ECO:0007669"/>
    <property type="project" value="InterPro"/>
</dbReference>
<dbReference type="AlphaFoldDB" id="A0A8J2NG29"/>
<organism evidence="2 3">
    <name type="scientific">Allacma fusca</name>
    <dbReference type="NCBI Taxonomy" id="39272"/>
    <lineage>
        <taxon>Eukaryota</taxon>
        <taxon>Metazoa</taxon>
        <taxon>Ecdysozoa</taxon>
        <taxon>Arthropoda</taxon>
        <taxon>Hexapoda</taxon>
        <taxon>Collembola</taxon>
        <taxon>Symphypleona</taxon>
        <taxon>Sminthuridae</taxon>
        <taxon>Allacma</taxon>
    </lineage>
</organism>
<evidence type="ECO:0000313" key="3">
    <source>
        <dbReference type="Proteomes" id="UP000708208"/>
    </source>
</evidence>
<gene>
    <name evidence="2" type="ORF">AFUS01_LOCUS418</name>
</gene>
<dbReference type="EMBL" id="CAJVCH010001855">
    <property type="protein sequence ID" value="CAG7641587.1"/>
    <property type="molecule type" value="Genomic_DNA"/>
</dbReference>
<dbReference type="PANTHER" id="PTHR33559:SF1">
    <property type="entry name" value="PROTEASOME ASSEMBLY CHAPERONE 4"/>
    <property type="match status" value="1"/>
</dbReference>
<dbReference type="PANTHER" id="PTHR33559">
    <property type="entry name" value="PROTEASOME ASSEMBLY CHAPERONE 4"/>
    <property type="match status" value="1"/>
</dbReference>
<accession>A0A8J2NG29</accession>
<keyword evidence="1" id="KW-0812">Transmembrane</keyword>
<name>A0A8J2NG29_9HEXA</name>
<evidence type="ECO:0000256" key="1">
    <source>
        <dbReference type="SAM" id="Phobius"/>
    </source>
</evidence>
<evidence type="ECO:0000313" key="2">
    <source>
        <dbReference type="EMBL" id="CAG7641587.1"/>
    </source>
</evidence>